<feature type="compositionally biased region" description="Low complexity" evidence="1">
    <location>
        <begin position="31"/>
        <end position="58"/>
    </location>
</feature>
<evidence type="ECO:0000256" key="2">
    <source>
        <dbReference type="SAM" id="Phobius"/>
    </source>
</evidence>
<dbReference type="Pfam" id="PF07466">
    <property type="entry name" value="DUF1517"/>
    <property type="match status" value="1"/>
</dbReference>
<organism evidence="3 4">
    <name type="scientific">Phormidesmis priestleyi ULC007</name>
    <dbReference type="NCBI Taxonomy" id="1920490"/>
    <lineage>
        <taxon>Bacteria</taxon>
        <taxon>Bacillati</taxon>
        <taxon>Cyanobacteriota</taxon>
        <taxon>Cyanophyceae</taxon>
        <taxon>Leptolyngbyales</taxon>
        <taxon>Leptolyngbyaceae</taxon>
        <taxon>Phormidesmis</taxon>
    </lineage>
</organism>
<gene>
    <name evidence="3" type="ORF">C7B65_19345</name>
</gene>
<dbReference type="PANTHER" id="PTHR33975">
    <property type="entry name" value="MYELIN-ASSOCIATED OLIGODENDROCYTE BASIC PROTEIN"/>
    <property type="match status" value="1"/>
</dbReference>
<keyword evidence="2" id="KW-0472">Membrane</keyword>
<feature type="region of interest" description="Disordered" evidence="1">
    <location>
        <begin position="29"/>
        <end position="58"/>
    </location>
</feature>
<keyword evidence="4" id="KW-1185">Reference proteome</keyword>
<evidence type="ECO:0000313" key="4">
    <source>
        <dbReference type="Proteomes" id="UP000238634"/>
    </source>
</evidence>
<reference evidence="3 4" key="2">
    <citation type="submission" date="2018-03" db="EMBL/GenBank/DDBJ databases">
        <title>The ancient ancestry and fast evolution of plastids.</title>
        <authorList>
            <person name="Moore K.R."/>
            <person name="Magnabosco C."/>
            <person name="Momper L."/>
            <person name="Gold D.A."/>
            <person name="Bosak T."/>
            <person name="Fournier G.P."/>
        </authorList>
    </citation>
    <scope>NUCLEOTIDE SEQUENCE [LARGE SCALE GENOMIC DNA]</scope>
    <source>
        <strain evidence="3 4">ULC007</strain>
    </source>
</reference>
<accession>A0A2T1D9S0</accession>
<evidence type="ECO:0000256" key="1">
    <source>
        <dbReference type="SAM" id="MobiDB-lite"/>
    </source>
</evidence>
<dbReference type="OrthoDB" id="570903at2"/>
<dbReference type="InterPro" id="IPR053023">
    <property type="entry name" value="FLAP_modulator"/>
</dbReference>
<name>A0A2T1D9S0_9CYAN</name>
<comment type="caution">
    <text evidence="3">The sequence shown here is derived from an EMBL/GenBank/DDBJ whole genome shotgun (WGS) entry which is preliminary data.</text>
</comment>
<dbReference type="Proteomes" id="UP000238634">
    <property type="component" value="Unassembled WGS sequence"/>
</dbReference>
<evidence type="ECO:0000313" key="3">
    <source>
        <dbReference type="EMBL" id="PSB17216.1"/>
    </source>
</evidence>
<reference evidence="3 4" key="1">
    <citation type="submission" date="2018-02" db="EMBL/GenBank/DDBJ databases">
        <authorList>
            <person name="Cohen D.B."/>
            <person name="Kent A.D."/>
        </authorList>
    </citation>
    <scope>NUCLEOTIDE SEQUENCE [LARGE SCALE GENOMIC DNA]</scope>
    <source>
        <strain evidence="3 4">ULC007</strain>
    </source>
</reference>
<keyword evidence="2" id="KW-1133">Transmembrane helix</keyword>
<dbReference type="STRING" id="1920490.GCA_001895925_05220"/>
<sequence>MSCGLLSSVSLPIATLQGKKLDLGNAAYAKSSGGRSSGGSFRSSPSRSSGSSRNNSSGGYNSGGGAVFIPYGGSSYGYGSSAIGGFGLLLVMLLVLGGGGLVVWLLLSARKGIGSTSELDNDKVTVTKLQVALLAEGRAIQSQLSEIVQNADTETSQGLQQELQEVVLALLRMPENWSHVLASSQTVKTREEAETLFSQNSIAERSNFSVETLTNVGGRVNTKTFTPDPEEDPASYIVVTLIVGTADDKPLLSEVRTTEALKAALEKLASINPDYLMVFELLWSPQDKGDSLTYDELLTEYSGMMQI</sequence>
<dbReference type="PANTHER" id="PTHR33975:SF2">
    <property type="entry name" value="MYELIN-ASSOCIATED OLIGODENDROCYTE BASIC PROTEIN"/>
    <property type="match status" value="1"/>
</dbReference>
<dbReference type="InterPro" id="IPR010903">
    <property type="entry name" value="DUF1517"/>
</dbReference>
<dbReference type="AlphaFoldDB" id="A0A2T1D9S0"/>
<dbReference type="EMBL" id="PVWG01000031">
    <property type="protein sequence ID" value="PSB17216.1"/>
    <property type="molecule type" value="Genomic_DNA"/>
</dbReference>
<feature type="transmembrane region" description="Helical" evidence="2">
    <location>
        <begin position="82"/>
        <end position="107"/>
    </location>
</feature>
<keyword evidence="2" id="KW-0812">Transmembrane</keyword>
<dbReference type="PIRSF" id="PIRSF037221">
    <property type="entry name" value="DUF1517"/>
    <property type="match status" value="1"/>
</dbReference>
<proteinExistence type="predicted"/>
<protein>
    <submittedName>
        <fullName evidence="3">DUF1517 domain-containing protein</fullName>
    </submittedName>
</protein>